<dbReference type="RefSeq" id="WP_098697048.1">
    <property type="nucleotide sequence ID" value="NZ_CP023778.1"/>
</dbReference>
<dbReference type="KEGG" id="ntp:CRH09_31555"/>
<sequence length="236" mass="26965">MNRTIGQQCVLRIFDVFVFFDWYNTLSRAQFWDSILTNDRHPVAAPLRGALEELFRGRKDYVGAWMRGAVSDTDVIDTLNITLPTRYRDDYLLRELLRDCRNAPVDPDMADIVRSLRRHAFLAVASDNMDCFVQASPKILSGELAIDELIVSSEVGSLKKESPQRFFGPTLERYGLQPANAILIDDCADTCQRFRDWGGHALHYTEPARLRTEIRRLLPELTMLATRETPGLRSTA</sequence>
<dbReference type="Pfam" id="PF00702">
    <property type="entry name" value="Hydrolase"/>
    <property type="match status" value="1"/>
</dbReference>
<accession>A0A291RRX9</accession>
<gene>
    <name evidence="1" type="ORF">CRH09_31555</name>
</gene>
<dbReference type="InterPro" id="IPR023214">
    <property type="entry name" value="HAD_sf"/>
</dbReference>
<evidence type="ECO:0000313" key="1">
    <source>
        <dbReference type="EMBL" id="ATL70050.1"/>
    </source>
</evidence>
<evidence type="ECO:0008006" key="3">
    <source>
        <dbReference type="Google" id="ProtNLM"/>
    </source>
</evidence>
<organism evidence="1 2">
    <name type="scientific">Nocardia terpenica</name>
    <dbReference type="NCBI Taxonomy" id="455432"/>
    <lineage>
        <taxon>Bacteria</taxon>
        <taxon>Bacillati</taxon>
        <taxon>Actinomycetota</taxon>
        <taxon>Actinomycetes</taxon>
        <taxon>Mycobacteriales</taxon>
        <taxon>Nocardiaceae</taxon>
        <taxon>Nocardia</taxon>
    </lineage>
</organism>
<dbReference type="EMBL" id="CP023778">
    <property type="protein sequence ID" value="ATL70050.1"/>
    <property type="molecule type" value="Genomic_DNA"/>
</dbReference>
<protein>
    <recommendedName>
        <fullName evidence="3">HAD-IA family hydrolase</fullName>
    </recommendedName>
</protein>
<evidence type="ECO:0000313" key="2">
    <source>
        <dbReference type="Proteomes" id="UP000221961"/>
    </source>
</evidence>
<dbReference type="AlphaFoldDB" id="A0A291RRX9"/>
<dbReference type="Gene3D" id="3.40.50.1000">
    <property type="entry name" value="HAD superfamily/HAD-like"/>
    <property type="match status" value="1"/>
</dbReference>
<dbReference type="SUPFAM" id="SSF56784">
    <property type="entry name" value="HAD-like"/>
    <property type="match status" value="1"/>
</dbReference>
<name>A0A291RRX9_9NOCA</name>
<dbReference type="Proteomes" id="UP000221961">
    <property type="component" value="Chromosome"/>
</dbReference>
<dbReference type="InterPro" id="IPR036412">
    <property type="entry name" value="HAD-like_sf"/>
</dbReference>
<proteinExistence type="predicted"/>
<reference evidence="1 2" key="1">
    <citation type="submission" date="2017-10" db="EMBL/GenBank/DDBJ databases">
        <title>Comparative genomics between pathogenic Norcardia.</title>
        <authorList>
            <person name="Zeng L."/>
        </authorList>
    </citation>
    <scope>NUCLEOTIDE SEQUENCE [LARGE SCALE GENOMIC DNA]</scope>
    <source>
        <strain evidence="1 2">NC_YFY_NT001</strain>
    </source>
</reference>
<dbReference type="GeneID" id="88361815"/>